<dbReference type="GO" id="GO:0045493">
    <property type="term" value="P:xylan catabolic process"/>
    <property type="evidence" value="ECO:0007669"/>
    <property type="project" value="UniProtKB-KW"/>
</dbReference>
<evidence type="ECO:0000259" key="11">
    <source>
        <dbReference type="PROSITE" id="PS51760"/>
    </source>
</evidence>
<dbReference type="CDD" id="cd05325">
    <property type="entry name" value="carb_red_sniffer_like_SDR_c"/>
    <property type="match status" value="1"/>
</dbReference>
<keyword evidence="12" id="KW-0858">Xylan degradation</keyword>
<dbReference type="InterPro" id="IPR002347">
    <property type="entry name" value="SDR_fam"/>
</dbReference>
<dbReference type="EMBL" id="MNAD01000239">
    <property type="protein sequence ID" value="OJT14769.1"/>
    <property type="molecule type" value="Genomic_DNA"/>
</dbReference>
<dbReference type="AlphaFoldDB" id="A0A1M2W4J0"/>
<dbReference type="GO" id="GO:0031176">
    <property type="term" value="F:endo-1,4-beta-xylanase activity"/>
    <property type="evidence" value="ECO:0007669"/>
    <property type="project" value="UniProtKB-ARBA"/>
</dbReference>
<evidence type="ECO:0000256" key="9">
    <source>
        <dbReference type="PROSITE-ProRule" id="PRU10061"/>
    </source>
</evidence>
<sequence length="541" mass="58557">MMTNFHLVSSLIALAFLSLTGLASIPSTRALAGNSSRINSPSGLNLAALEARKLYFGTATNNVELNDTAYFDILDDFKMFGQITPAKGMKWATTAYGIMRFPGGSQIPRGRPPRWPRSYRSIVSTSSVTGKDKQPFNDDGTWRETMWFNTLNTSYIPLALHAARAADPHTKLYINEYNITGTGASYASRSDYASFIIQYTGPKATSMKNLIKDLKRAGVPVHGVGVQAHETVGEVPTDIRKNLGEFVALGVEVAITELDIKFNTLPPDAAGLKQQKRDYEAIVSACAEVKGCVGVTVWDFTDKVGKYSTSRSNTKTSRGIGLELTRQLLADPSNLIIATCRTPDRATALHALKDTAKDTLHIVALDVADEASIRASRKPVEEALGGRGLDYLYNNAAINEGDDTAFTLDAATAVRTFHANVVGPALIAQTFLPLLEKGTRKVIVNMSSGLASIGIGGEMAKCATYSISKTALNMLTYKQKVERPDFIVVVLDPGWVKTDMGGEGAVLEPEFSVSSILKVVTSLTAKESGKFFRYDGSEIPW</sequence>
<dbReference type="SMART" id="SM00633">
    <property type="entry name" value="Glyco_10"/>
    <property type="match status" value="1"/>
</dbReference>
<feature type="chain" id="PRO_5013132447" evidence="10">
    <location>
        <begin position="24"/>
        <end position="541"/>
    </location>
</feature>
<dbReference type="PROSITE" id="PS51760">
    <property type="entry name" value="GH10_2"/>
    <property type="match status" value="1"/>
</dbReference>
<keyword evidence="3 12" id="KW-0378">Hydrolase</keyword>
<evidence type="ECO:0000256" key="5">
    <source>
        <dbReference type="ARBA" id="ARBA00023002"/>
    </source>
</evidence>
<gene>
    <name evidence="12" type="ORF">TRAPUB_8680</name>
</gene>
<keyword evidence="5" id="KW-0560">Oxidoreductase</keyword>
<dbReference type="SUPFAM" id="SSF51445">
    <property type="entry name" value="(Trans)glycosidases"/>
    <property type="match status" value="1"/>
</dbReference>
<dbReference type="PANTHER" id="PTHR43544:SF7">
    <property type="entry name" value="NADB-LER2"/>
    <property type="match status" value="1"/>
</dbReference>
<protein>
    <submittedName>
        <fullName evidence="12">Endo-1,4-beta-xylanase A</fullName>
    </submittedName>
</protein>
<keyword evidence="13" id="KW-1185">Reference proteome</keyword>
<name>A0A1M2W4J0_TRAPU</name>
<dbReference type="InterPro" id="IPR001000">
    <property type="entry name" value="GH10_dom"/>
</dbReference>
<dbReference type="Gene3D" id="3.20.20.80">
    <property type="entry name" value="Glycosidases"/>
    <property type="match status" value="2"/>
</dbReference>
<evidence type="ECO:0000256" key="8">
    <source>
        <dbReference type="ARBA" id="ARBA00023326"/>
    </source>
</evidence>
<dbReference type="PROSITE" id="PS00591">
    <property type="entry name" value="GH10_1"/>
    <property type="match status" value="1"/>
</dbReference>
<evidence type="ECO:0000313" key="13">
    <source>
        <dbReference type="Proteomes" id="UP000184267"/>
    </source>
</evidence>
<evidence type="ECO:0000256" key="6">
    <source>
        <dbReference type="ARBA" id="ARBA00023277"/>
    </source>
</evidence>
<keyword evidence="10" id="KW-0732">Signal</keyword>
<comment type="caution">
    <text evidence="12">The sequence shown here is derived from an EMBL/GenBank/DDBJ whole genome shotgun (WGS) entry which is preliminary data.</text>
</comment>
<feature type="active site" description="Nucleophile" evidence="9">
    <location>
        <position position="257"/>
    </location>
</feature>
<feature type="domain" description="GH10" evidence="11">
    <location>
        <begin position="40"/>
        <end position="340"/>
    </location>
</feature>
<evidence type="ECO:0000256" key="7">
    <source>
        <dbReference type="ARBA" id="ARBA00023295"/>
    </source>
</evidence>
<feature type="signal peptide" evidence="10">
    <location>
        <begin position="1"/>
        <end position="23"/>
    </location>
</feature>
<dbReference type="SUPFAM" id="SSF51735">
    <property type="entry name" value="NAD(P)-binding Rossmann-fold domains"/>
    <property type="match status" value="1"/>
</dbReference>
<dbReference type="InterPro" id="IPR036291">
    <property type="entry name" value="NAD(P)-bd_dom_sf"/>
</dbReference>
<dbReference type="GO" id="GO:0005737">
    <property type="term" value="C:cytoplasm"/>
    <property type="evidence" value="ECO:0007669"/>
    <property type="project" value="TreeGrafter"/>
</dbReference>
<evidence type="ECO:0000256" key="2">
    <source>
        <dbReference type="ARBA" id="ARBA00007495"/>
    </source>
</evidence>
<organism evidence="12 13">
    <name type="scientific">Trametes pubescens</name>
    <name type="common">White-rot fungus</name>
    <dbReference type="NCBI Taxonomy" id="154538"/>
    <lineage>
        <taxon>Eukaryota</taxon>
        <taxon>Fungi</taxon>
        <taxon>Dikarya</taxon>
        <taxon>Basidiomycota</taxon>
        <taxon>Agaricomycotina</taxon>
        <taxon>Agaricomycetes</taxon>
        <taxon>Polyporales</taxon>
        <taxon>Polyporaceae</taxon>
        <taxon>Trametes</taxon>
    </lineage>
</organism>
<comment type="similarity">
    <text evidence="2">Belongs to the glycosyl hydrolase 10 (cellulase F) family.</text>
</comment>
<keyword evidence="4" id="KW-0521">NADP</keyword>
<dbReference type="OrthoDB" id="3055998at2759"/>
<accession>A0A1M2W4J0</accession>
<evidence type="ECO:0000256" key="10">
    <source>
        <dbReference type="SAM" id="SignalP"/>
    </source>
</evidence>
<evidence type="ECO:0000256" key="3">
    <source>
        <dbReference type="ARBA" id="ARBA00022801"/>
    </source>
</evidence>
<keyword evidence="8" id="KW-0624">Polysaccharide degradation</keyword>
<dbReference type="Proteomes" id="UP000184267">
    <property type="component" value="Unassembled WGS sequence"/>
</dbReference>
<dbReference type="InterPro" id="IPR017853">
    <property type="entry name" value="GH"/>
</dbReference>
<dbReference type="GO" id="GO:0016491">
    <property type="term" value="F:oxidoreductase activity"/>
    <property type="evidence" value="ECO:0007669"/>
    <property type="project" value="UniProtKB-KW"/>
</dbReference>
<evidence type="ECO:0000256" key="4">
    <source>
        <dbReference type="ARBA" id="ARBA00022857"/>
    </source>
</evidence>
<proteinExistence type="inferred from homology"/>
<dbReference type="Pfam" id="PF00331">
    <property type="entry name" value="Glyco_hydro_10"/>
    <property type="match status" value="1"/>
</dbReference>
<evidence type="ECO:0000256" key="1">
    <source>
        <dbReference type="ARBA" id="ARBA00006484"/>
    </source>
</evidence>
<dbReference type="InterPro" id="IPR051468">
    <property type="entry name" value="Fungal_SecMetab_SDRs"/>
</dbReference>
<dbReference type="Gene3D" id="3.40.50.720">
    <property type="entry name" value="NAD(P)-binding Rossmann-like Domain"/>
    <property type="match status" value="1"/>
</dbReference>
<reference evidence="12 13" key="1">
    <citation type="submission" date="2016-10" db="EMBL/GenBank/DDBJ databases">
        <title>Genome sequence of the basidiomycete white-rot fungus Trametes pubescens.</title>
        <authorList>
            <person name="Makela M.R."/>
            <person name="Granchi Z."/>
            <person name="Peng M."/>
            <person name="De Vries R.P."/>
            <person name="Grigoriev I."/>
            <person name="Riley R."/>
            <person name="Hilden K."/>
        </authorList>
    </citation>
    <scope>NUCLEOTIDE SEQUENCE [LARGE SCALE GENOMIC DNA]</scope>
    <source>
        <strain evidence="12 13">FBCC735</strain>
    </source>
</reference>
<dbReference type="InterPro" id="IPR031158">
    <property type="entry name" value="GH10_AS"/>
</dbReference>
<dbReference type="PANTHER" id="PTHR43544">
    <property type="entry name" value="SHORT-CHAIN DEHYDROGENASE/REDUCTASE"/>
    <property type="match status" value="1"/>
</dbReference>
<keyword evidence="7 12" id="KW-0326">Glycosidase</keyword>
<dbReference type="Pfam" id="PF00106">
    <property type="entry name" value="adh_short"/>
    <property type="match status" value="1"/>
</dbReference>
<evidence type="ECO:0000313" key="12">
    <source>
        <dbReference type="EMBL" id="OJT14769.1"/>
    </source>
</evidence>
<keyword evidence="6" id="KW-0119">Carbohydrate metabolism</keyword>
<comment type="similarity">
    <text evidence="1">Belongs to the short-chain dehydrogenases/reductases (SDR) family.</text>
</comment>